<evidence type="ECO:0000313" key="4">
    <source>
        <dbReference type="Proteomes" id="UP000668214"/>
    </source>
</evidence>
<dbReference type="AlphaFoldDB" id="A0A836ER55"/>
<dbReference type="GO" id="GO:0005737">
    <property type="term" value="C:cytoplasm"/>
    <property type="evidence" value="ECO:0007669"/>
    <property type="project" value="TreeGrafter"/>
</dbReference>
<organism evidence="3 4">
    <name type="scientific">Pseudoatta argentina</name>
    <dbReference type="NCBI Taxonomy" id="621737"/>
    <lineage>
        <taxon>Eukaryota</taxon>
        <taxon>Metazoa</taxon>
        <taxon>Ecdysozoa</taxon>
        <taxon>Arthropoda</taxon>
        <taxon>Hexapoda</taxon>
        <taxon>Insecta</taxon>
        <taxon>Pterygota</taxon>
        <taxon>Neoptera</taxon>
        <taxon>Endopterygota</taxon>
        <taxon>Hymenoptera</taxon>
        <taxon>Apocrita</taxon>
        <taxon>Aculeata</taxon>
        <taxon>Formicoidea</taxon>
        <taxon>Formicidae</taxon>
        <taxon>Myrmicinae</taxon>
        <taxon>Pseudoatta</taxon>
    </lineage>
</organism>
<dbReference type="InterPro" id="IPR037036">
    <property type="entry name" value="PDED_dom_sf"/>
</dbReference>
<dbReference type="Gene3D" id="2.70.50.40">
    <property type="entry name" value="GMP phosphodiesterase, delta subunit"/>
    <property type="match status" value="1"/>
</dbReference>
<name>A0A836ER55_9HYME</name>
<dbReference type="Proteomes" id="UP000668214">
    <property type="component" value="Unassembled WGS sequence"/>
</dbReference>
<dbReference type="EMBL" id="JAANIA010002986">
    <property type="protein sequence ID" value="KAG5305965.1"/>
    <property type="molecule type" value="Genomic_DNA"/>
</dbReference>
<accession>A0A836ER55</accession>
<gene>
    <name evidence="3" type="primary">Pde6d_1</name>
    <name evidence="3" type="ORF">G6Z78_0012934</name>
</gene>
<evidence type="ECO:0000259" key="2">
    <source>
        <dbReference type="Pfam" id="PF05351"/>
    </source>
</evidence>
<sequence length="143" mass="16677">MYFLNYDSISNWMELCDANSEEILWKSNKDLSAPDVEHEAHVLKKILQCRKVQRKINFSSAEKMEKFCLKQKVLFKEHCLEELFFEFGPVEPYTSITWKSSILASPESPMISANILNGNVVIETKFFDDDLLVSISRVWLFCV</sequence>
<keyword evidence="4" id="KW-1185">Reference proteome</keyword>
<dbReference type="InterPro" id="IPR008015">
    <property type="entry name" value="PDED_dom"/>
</dbReference>
<dbReference type="InterPro" id="IPR014756">
    <property type="entry name" value="Ig_E-set"/>
</dbReference>
<evidence type="ECO:0000256" key="1">
    <source>
        <dbReference type="ARBA" id="ARBA00008102"/>
    </source>
</evidence>
<feature type="non-terminal residue" evidence="3">
    <location>
        <position position="143"/>
    </location>
</feature>
<comment type="similarity">
    <text evidence="1">Belongs to the PDE6D/unc-119 family.</text>
</comment>
<dbReference type="PANTHER" id="PTHR12976">
    <property type="entry name" value="RETINAL ROD RHODOPSIN-SENSITIVE CGMP 3',5'-CYCLIC PHOSPHODIESTERASE DELTA-SUBUNIT"/>
    <property type="match status" value="1"/>
</dbReference>
<dbReference type="PANTHER" id="PTHR12976:SF0">
    <property type="entry name" value="RETINAL ROD RHODOPSIN-SENSITIVE CGMP 3',5'-CYCLIC PHOSPHODIESTERASE SUBUNIT DELTA"/>
    <property type="match status" value="1"/>
</dbReference>
<evidence type="ECO:0000313" key="3">
    <source>
        <dbReference type="EMBL" id="KAG5305965.1"/>
    </source>
</evidence>
<dbReference type="Pfam" id="PF05351">
    <property type="entry name" value="GMP_PDE_delta"/>
    <property type="match status" value="1"/>
</dbReference>
<proteinExistence type="inferred from homology"/>
<feature type="domain" description="GMP phosphodiesterase delta subunit" evidence="2">
    <location>
        <begin position="11"/>
        <end position="138"/>
    </location>
</feature>
<feature type="non-terminal residue" evidence="3">
    <location>
        <position position="1"/>
    </location>
</feature>
<comment type="caution">
    <text evidence="3">The sequence shown here is derived from an EMBL/GenBank/DDBJ whole genome shotgun (WGS) entry which is preliminary data.</text>
</comment>
<protein>
    <submittedName>
        <fullName evidence="3">PDE6D phosphodiesterase</fullName>
    </submittedName>
</protein>
<reference evidence="3" key="1">
    <citation type="submission" date="2020-02" db="EMBL/GenBank/DDBJ databases">
        <title>Relaxed selection underlies rapid genomic changes in the transitions from sociality to social parasitism in ants.</title>
        <authorList>
            <person name="Bi X."/>
        </authorList>
    </citation>
    <scope>NUCLEOTIDE SEQUENCE</scope>
    <source>
        <strain evidence="3">BGI-DK2014c</strain>
        <tissue evidence="3">Whole body</tissue>
    </source>
</reference>
<dbReference type="SUPFAM" id="SSF81296">
    <property type="entry name" value="E set domains"/>
    <property type="match status" value="1"/>
</dbReference>